<dbReference type="Gene3D" id="3.40.33.10">
    <property type="entry name" value="CAP"/>
    <property type="match status" value="1"/>
</dbReference>
<dbReference type="PRINTS" id="PR00838">
    <property type="entry name" value="V5ALLERGEN"/>
</dbReference>
<evidence type="ECO:0000313" key="2">
    <source>
        <dbReference type="EMBL" id="PFX27679.1"/>
    </source>
</evidence>
<comment type="caution">
    <text evidence="2">The sequence shown here is derived from an EMBL/GenBank/DDBJ whole genome shotgun (WGS) entry which is preliminary data.</text>
</comment>
<dbReference type="InterPro" id="IPR034113">
    <property type="entry name" value="SCP_GAPR1-like"/>
</dbReference>
<keyword evidence="3" id="KW-1185">Reference proteome</keyword>
<dbReference type="Proteomes" id="UP000225706">
    <property type="component" value="Unassembled WGS sequence"/>
</dbReference>
<dbReference type="SUPFAM" id="SSF55797">
    <property type="entry name" value="PR-1-like"/>
    <property type="match status" value="1"/>
</dbReference>
<dbReference type="InterPro" id="IPR018244">
    <property type="entry name" value="Allrgn_V5/Tpx1_CS"/>
</dbReference>
<dbReference type="Pfam" id="PF00188">
    <property type="entry name" value="CAP"/>
    <property type="match status" value="1"/>
</dbReference>
<dbReference type="InterPro" id="IPR035940">
    <property type="entry name" value="CAP_sf"/>
</dbReference>
<gene>
    <name evidence="2" type="primary">Glipr2</name>
    <name evidence="2" type="ORF">AWC38_SpisGene7609</name>
</gene>
<dbReference type="OrthoDB" id="5976660at2759"/>
<proteinExistence type="predicted"/>
<dbReference type="CDD" id="cd05382">
    <property type="entry name" value="CAP_GAPR1-like"/>
    <property type="match status" value="1"/>
</dbReference>
<evidence type="ECO:0000313" key="3">
    <source>
        <dbReference type="Proteomes" id="UP000225706"/>
    </source>
</evidence>
<dbReference type="STRING" id="50429.A0A2B4SF00"/>
<evidence type="ECO:0000259" key="1">
    <source>
        <dbReference type="SMART" id="SM00198"/>
    </source>
</evidence>
<feature type="domain" description="SCP" evidence="1">
    <location>
        <begin position="63"/>
        <end position="209"/>
    </location>
</feature>
<name>A0A2B4SF00_STYPI</name>
<dbReference type="PROSITE" id="PS01009">
    <property type="entry name" value="CRISP_1"/>
    <property type="match status" value="1"/>
</dbReference>
<reference evidence="3" key="1">
    <citation type="journal article" date="2017" name="bioRxiv">
        <title>Comparative analysis of the genomes of Stylophora pistillata and Acropora digitifera provides evidence for extensive differences between species of corals.</title>
        <authorList>
            <person name="Voolstra C.R."/>
            <person name="Li Y."/>
            <person name="Liew Y.J."/>
            <person name="Baumgarten S."/>
            <person name="Zoccola D."/>
            <person name="Flot J.-F."/>
            <person name="Tambutte S."/>
            <person name="Allemand D."/>
            <person name="Aranda M."/>
        </authorList>
    </citation>
    <scope>NUCLEOTIDE SEQUENCE [LARGE SCALE GENOMIC DNA]</scope>
</reference>
<dbReference type="PRINTS" id="PR00837">
    <property type="entry name" value="V5TPXLIKE"/>
</dbReference>
<dbReference type="SMART" id="SM00198">
    <property type="entry name" value="SCP"/>
    <property type="match status" value="1"/>
</dbReference>
<dbReference type="AlphaFoldDB" id="A0A2B4SF00"/>
<protein>
    <submittedName>
        <fullName evidence="2">Golgi-associated plant pathogenesis-related protein 1</fullName>
    </submittedName>
</protein>
<dbReference type="InterPro" id="IPR001283">
    <property type="entry name" value="CRISP-related"/>
</dbReference>
<accession>A0A2B4SF00</accession>
<dbReference type="EMBL" id="LSMT01000098">
    <property type="protein sequence ID" value="PFX27679.1"/>
    <property type="molecule type" value="Genomic_DNA"/>
</dbReference>
<dbReference type="GO" id="GO:0005576">
    <property type="term" value="C:extracellular region"/>
    <property type="evidence" value="ECO:0007669"/>
    <property type="project" value="InterPro"/>
</dbReference>
<dbReference type="InterPro" id="IPR014044">
    <property type="entry name" value="CAP_dom"/>
</dbReference>
<dbReference type="PANTHER" id="PTHR10334">
    <property type="entry name" value="CYSTEINE-RICH SECRETORY PROTEIN-RELATED"/>
    <property type="match status" value="1"/>
</dbReference>
<sequence length="257" mass="29196">MVCPTISYSQKGIKCHESEQSFSINRRTLEERDRLVSRFLHKAEMKSFSALILLALGYVVTADYRREAVEQHNRLRAIHDAPEMTLNNEMSEGADQYAHRLFQMFGVNMGLKHSPKDSRRGQGENLAVGCTTARVAEGRSVEDAIKSWYDEVCRYNFNVHRFQSGLGHFSQLVWKDSTELGIGKYTGKQRGKTCTYIVARYRKVGNVETPGGRLFRENVSKGSFRRSYCNNLSDKSVGEAEYISASYDDDDDDEASS</sequence>
<dbReference type="InterPro" id="IPR002413">
    <property type="entry name" value="V5_allergen-like"/>
</dbReference>
<organism evidence="2 3">
    <name type="scientific">Stylophora pistillata</name>
    <name type="common">Smooth cauliflower coral</name>
    <dbReference type="NCBI Taxonomy" id="50429"/>
    <lineage>
        <taxon>Eukaryota</taxon>
        <taxon>Metazoa</taxon>
        <taxon>Cnidaria</taxon>
        <taxon>Anthozoa</taxon>
        <taxon>Hexacorallia</taxon>
        <taxon>Scleractinia</taxon>
        <taxon>Astrocoeniina</taxon>
        <taxon>Pocilloporidae</taxon>
        <taxon>Stylophora</taxon>
    </lineage>
</organism>